<evidence type="ECO:0000313" key="2">
    <source>
        <dbReference type="EMBL" id="MSB50555.1"/>
    </source>
</evidence>
<dbReference type="RefSeq" id="WP_021630870.1">
    <property type="nucleotide sequence ID" value="NZ_JADMOW010000086.1"/>
</dbReference>
<evidence type="ECO:0000313" key="4">
    <source>
        <dbReference type="Proteomes" id="UP000429811"/>
    </source>
</evidence>
<protein>
    <submittedName>
        <fullName evidence="1">Uncharacterized protein</fullName>
    </submittedName>
</protein>
<dbReference type="AlphaFoldDB" id="A0A174A685"/>
<sequence length="124" mass="14403">MNKDFPLNRFNFTNLIEHIRTEILIPNVITDDETGIEFYGGDSIPQKALIDLLKNFNIIDNLVQQSNSEEFKKQTQLDIKNFQFEPSWVKITPDNITVGYVGIYVNADFSLTFSNINDKWVLEK</sequence>
<evidence type="ECO:0000313" key="3">
    <source>
        <dbReference type="Proteomes" id="UP000095746"/>
    </source>
</evidence>
<dbReference type="EMBL" id="CYZT01000019">
    <property type="protein sequence ID" value="CUN83270.1"/>
    <property type="molecule type" value="Genomic_DNA"/>
</dbReference>
<reference evidence="2 4" key="2">
    <citation type="journal article" date="2019" name="Nat. Med.">
        <title>A library of human gut bacterial isolates paired with longitudinal multiomics data enables mechanistic microbiome research.</title>
        <authorList>
            <person name="Poyet M."/>
            <person name="Groussin M."/>
            <person name="Gibbons S.M."/>
            <person name="Avila-Pacheco J."/>
            <person name="Jiang X."/>
            <person name="Kearney S.M."/>
            <person name="Perrotta A.R."/>
            <person name="Berdy B."/>
            <person name="Zhao S."/>
            <person name="Lieberman T.D."/>
            <person name="Swanson P.K."/>
            <person name="Smith M."/>
            <person name="Roesemann S."/>
            <person name="Alexander J.E."/>
            <person name="Rich S.A."/>
            <person name="Livny J."/>
            <person name="Vlamakis H."/>
            <person name="Clish C."/>
            <person name="Bullock K."/>
            <person name="Deik A."/>
            <person name="Scott J."/>
            <person name="Pierce K.A."/>
            <person name="Xavier R.J."/>
            <person name="Alm E.J."/>
        </authorList>
    </citation>
    <scope>NUCLEOTIDE SEQUENCE [LARGE SCALE GENOMIC DNA]</scope>
    <source>
        <strain evidence="2 4">BIOML-A5</strain>
    </source>
</reference>
<evidence type="ECO:0000313" key="1">
    <source>
        <dbReference type="EMBL" id="CUN83270.1"/>
    </source>
</evidence>
<accession>A0A174A685</accession>
<name>A0A174A685_FLAPL</name>
<proteinExistence type="predicted"/>
<dbReference type="EMBL" id="WKPO01000036">
    <property type="protein sequence ID" value="MSB50555.1"/>
    <property type="molecule type" value="Genomic_DNA"/>
</dbReference>
<reference evidence="1 3" key="1">
    <citation type="submission" date="2015-09" db="EMBL/GenBank/DDBJ databases">
        <authorList>
            <consortium name="Pathogen Informatics"/>
        </authorList>
    </citation>
    <scope>NUCLEOTIDE SEQUENCE [LARGE SCALE GENOMIC DNA]</scope>
    <source>
        <strain evidence="1 3">2789STDY5608854</strain>
    </source>
</reference>
<dbReference type="Proteomes" id="UP000095746">
    <property type="component" value="Unassembled WGS sequence"/>
</dbReference>
<gene>
    <name evidence="1" type="ORF">ERS852411_00558</name>
    <name evidence="2" type="ORF">GKE90_17960</name>
</gene>
<dbReference type="Proteomes" id="UP000429811">
    <property type="component" value="Unassembled WGS sequence"/>
</dbReference>
<organism evidence="1 3">
    <name type="scientific">Flavonifractor plautii</name>
    <name type="common">Fusobacterium plautii</name>
    <dbReference type="NCBI Taxonomy" id="292800"/>
    <lineage>
        <taxon>Bacteria</taxon>
        <taxon>Bacillati</taxon>
        <taxon>Bacillota</taxon>
        <taxon>Clostridia</taxon>
        <taxon>Eubacteriales</taxon>
        <taxon>Oscillospiraceae</taxon>
        <taxon>Flavonifractor</taxon>
    </lineage>
</organism>